<comment type="caution">
    <text evidence="1">The sequence shown here is derived from an EMBL/GenBank/DDBJ whole genome shotgun (WGS) entry which is preliminary data.</text>
</comment>
<keyword evidence="2" id="KW-1185">Reference proteome</keyword>
<reference evidence="1 2" key="1">
    <citation type="journal article" date="2022" name="Hortic Res">
        <title>A haplotype resolved chromosomal level avocado genome allows analysis of novel avocado genes.</title>
        <authorList>
            <person name="Nath O."/>
            <person name="Fletcher S.J."/>
            <person name="Hayward A."/>
            <person name="Shaw L.M."/>
            <person name="Masouleh A.K."/>
            <person name="Furtado A."/>
            <person name="Henry R.J."/>
            <person name="Mitter N."/>
        </authorList>
    </citation>
    <scope>NUCLEOTIDE SEQUENCE [LARGE SCALE GENOMIC DNA]</scope>
    <source>
        <strain evidence="2">cv. Hass</strain>
    </source>
</reference>
<name>A0ACC2M4A4_PERAE</name>
<protein>
    <submittedName>
        <fullName evidence="1">Uncharacterized protein</fullName>
    </submittedName>
</protein>
<evidence type="ECO:0000313" key="2">
    <source>
        <dbReference type="Proteomes" id="UP001234297"/>
    </source>
</evidence>
<gene>
    <name evidence="1" type="ORF">MRB53_017134</name>
</gene>
<accession>A0ACC2M4A4</accession>
<organism evidence="1 2">
    <name type="scientific">Persea americana</name>
    <name type="common">Avocado</name>
    <dbReference type="NCBI Taxonomy" id="3435"/>
    <lineage>
        <taxon>Eukaryota</taxon>
        <taxon>Viridiplantae</taxon>
        <taxon>Streptophyta</taxon>
        <taxon>Embryophyta</taxon>
        <taxon>Tracheophyta</taxon>
        <taxon>Spermatophyta</taxon>
        <taxon>Magnoliopsida</taxon>
        <taxon>Magnoliidae</taxon>
        <taxon>Laurales</taxon>
        <taxon>Lauraceae</taxon>
        <taxon>Persea</taxon>
    </lineage>
</organism>
<proteinExistence type="predicted"/>
<dbReference type="Proteomes" id="UP001234297">
    <property type="component" value="Chromosome 5"/>
</dbReference>
<sequence length="558" mass="61196">MAEEEVEKGIISVSPKIAISNGGNLRRNSTGQAITRTSLSLSSSSEKVLPHYLRASTSSCHDFCKYGRKHAFQAKENCLFPRKVVGDMETTVEGHNQLKDVNLGGRKKKPLIKPPSTPELKIELLEKPIIIKQKALRSARKTEISIKPAIPSKQRSVTAKSCPANFSGVSSSRRSSVNSPLNRLGCIIGKRNSGVTPMSPSGGINVEPSSENNPSNRSSHLSSGRNGEKHLSIPSGGSLSAGGNTKKELVKNIDSSKIGEKKSRVTSLSPQPSVSRVTSIKAIRYRNSKLSSPILNRNKAGKAEPKIKVMEKTLYAIELKPECKSLEPTEHDETINRSSGSSLSSSSFPSMSSNEAEKDREESESESEFVDTIHKHDKTGTNRAEYSKGGERRRPRRSAMIRPEDSVPEKLKFQRGKVVSPEPENNGPRRLIFRPGRVVGENQSSLESENRCLKRLKFRQGRIVGVNLSSKVDIGRRSFRRNQDLGSGDVNATKVEAPTIVLKHQDVQGKKEDRGLFNHVIEETANKLVETKKSKVKALVGAFEIVISLQENKSAATV</sequence>
<dbReference type="EMBL" id="CM056813">
    <property type="protein sequence ID" value="KAJ8640440.1"/>
    <property type="molecule type" value="Genomic_DNA"/>
</dbReference>
<evidence type="ECO:0000313" key="1">
    <source>
        <dbReference type="EMBL" id="KAJ8640440.1"/>
    </source>
</evidence>